<evidence type="ECO:0000313" key="2">
    <source>
        <dbReference type="Proteomes" id="UP000307720"/>
    </source>
</evidence>
<comment type="caution">
    <text evidence="1">The sequence shown here is derived from an EMBL/GenBank/DDBJ whole genome shotgun (WGS) entry which is preliminary data.</text>
</comment>
<proteinExistence type="predicted"/>
<gene>
    <name evidence="1" type="ORF">E5357_04180</name>
</gene>
<sequence>MNTLSRAFLSVHRKKGKSIVLFMVLLVVSTFVLVGLSIKYSADTAAQELRHSLGGSFGLVVDKSKSENFIASENQSSGVQYVGAPLDDSVIEEVLKTPNIESYNASQIGEAILTNANGEYLELVETNNQYDDDETLLHTVTSEMNTDSEKSMFFSKGTFQITEGRHILPTDENVVLISKELAGLNNLEVGDQIWLQSSQEKTSSPFSIVGIYEIKEPQLNAGLVPPPSLYQNRIFIDDSNGESGEYQRLEFYVKDPAQLSNTIESAKENANIAWDDFAVETADEEYQRTAAPLENMSALVSSLLTCLIIGSALVLSLILSLWIKGRIHETGILLAMGYRKTQIFLQHFAEVMMIAVLAFGISFFAGQVVADVTGDLLLQNVSAQTETIASDTASSLEVEITVRNFAAVCGIGTLVVAFSVGMSNIPVFRLQPKEILSKMS</sequence>
<dbReference type="EMBL" id="SRZB01000004">
    <property type="protein sequence ID" value="TGX99924.1"/>
    <property type="molecule type" value="Genomic_DNA"/>
</dbReference>
<protein>
    <submittedName>
        <fullName evidence="1">ABC transporter permease</fullName>
    </submittedName>
</protein>
<organism evidence="1 2">
    <name type="scientific">Hominisplanchenecus murintestinalis</name>
    <dbReference type="NCBI Taxonomy" id="2941517"/>
    <lineage>
        <taxon>Bacteria</taxon>
        <taxon>Bacillati</taxon>
        <taxon>Bacillota</taxon>
        <taxon>Clostridia</taxon>
        <taxon>Lachnospirales</taxon>
        <taxon>Lachnospiraceae</taxon>
        <taxon>Hominisplanchenecus</taxon>
    </lineage>
</organism>
<keyword evidence="2" id="KW-1185">Reference proteome</keyword>
<dbReference type="Proteomes" id="UP000307720">
    <property type="component" value="Unassembled WGS sequence"/>
</dbReference>
<reference evidence="1" key="1">
    <citation type="submission" date="2019-04" db="EMBL/GenBank/DDBJ databases">
        <title>Microbes associate with the intestines of laboratory mice.</title>
        <authorList>
            <person name="Navarre W."/>
            <person name="Wong E."/>
            <person name="Huang K."/>
            <person name="Tropini C."/>
            <person name="Ng K."/>
            <person name="Yu B."/>
        </authorList>
    </citation>
    <scope>NUCLEOTIDE SEQUENCE</scope>
    <source>
        <strain evidence="1">NM72_1-8</strain>
    </source>
</reference>
<accession>A0AC61R193</accession>
<evidence type="ECO:0000313" key="1">
    <source>
        <dbReference type="EMBL" id="TGX99924.1"/>
    </source>
</evidence>
<name>A0AC61R193_9FIRM</name>